<keyword evidence="2" id="KW-1185">Reference proteome</keyword>
<dbReference type="OrthoDB" id="1470350at2759"/>
<dbReference type="GO" id="GO:0016705">
    <property type="term" value="F:oxidoreductase activity, acting on paired donors, with incorporation or reduction of molecular oxygen"/>
    <property type="evidence" value="ECO:0007669"/>
    <property type="project" value="InterPro"/>
</dbReference>
<dbReference type="AlphaFoldDB" id="A0A2B7Y3U2"/>
<dbReference type="SUPFAM" id="SSF48264">
    <property type="entry name" value="Cytochrome P450"/>
    <property type="match status" value="1"/>
</dbReference>
<name>A0A2B7Y3U2_9EURO</name>
<gene>
    <name evidence="1" type="ORF">AJ79_02513</name>
</gene>
<evidence type="ECO:0000313" key="2">
    <source>
        <dbReference type="Proteomes" id="UP000223968"/>
    </source>
</evidence>
<dbReference type="GO" id="GO:0004497">
    <property type="term" value="F:monooxygenase activity"/>
    <property type="evidence" value="ECO:0007669"/>
    <property type="project" value="InterPro"/>
</dbReference>
<organism evidence="1 2">
    <name type="scientific">Helicocarpus griseus UAMH5409</name>
    <dbReference type="NCBI Taxonomy" id="1447875"/>
    <lineage>
        <taxon>Eukaryota</taxon>
        <taxon>Fungi</taxon>
        <taxon>Dikarya</taxon>
        <taxon>Ascomycota</taxon>
        <taxon>Pezizomycotina</taxon>
        <taxon>Eurotiomycetes</taxon>
        <taxon>Eurotiomycetidae</taxon>
        <taxon>Onygenales</taxon>
        <taxon>Ajellomycetaceae</taxon>
        <taxon>Helicocarpus</taxon>
    </lineage>
</organism>
<evidence type="ECO:0008006" key="3">
    <source>
        <dbReference type="Google" id="ProtNLM"/>
    </source>
</evidence>
<dbReference type="Gene3D" id="1.10.630.10">
    <property type="entry name" value="Cytochrome P450"/>
    <property type="match status" value="2"/>
</dbReference>
<accession>A0A2B7Y3U2</accession>
<reference evidence="1 2" key="1">
    <citation type="submission" date="2017-10" db="EMBL/GenBank/DDBJ databases">
        <title>Comparative genomics in systemic dimorphic fungi from Ajellomycetaceae.</title>
        <authorList>
            <person name="Munoz J.F."/>
            <person name="Mcewen J.G."/>
            <person name="Clay O.K."/>
            <person name="Cuomo C.A."/>
        </authorList>
    </citation>
    <scope>NUCLEOTIDE SEQUENCE [LARGE SCALE GENOMIC DNA]</scope>
    <source>
        <strain evidence="1 2">UAMH5409</strain>
    </source>
</reference>
<dbReference type="InterPro" id="IPR036396">
    <property type="entry name" value="Cyt_P450_sf"/>
</dbReference>
<dbReference type="Proteomes" id="UP000223968">
    <property type="component" value="Unassembled WGS sequence"/>
</dbReference>
<dbReference type="GO" id="GO:0020037">
    <property type="term" value="F:heme binding"/>
    <property type="evidence" value="ECO:0007669"/>
    <property type="project" value="InterPro"/>
</dbReference>
<protein>
    <recommendedName>
        <fullName evidence="3">Cytochrome P450</fullName>
    </recommendedName>
</protein>
<comment type="caution">
    <text evidence="1">The sequence shown here is derived from an EMBL/GenBank/DDBJ whole genome shotgun (WGS) entry which is preliminary data.</text>
</comment>
<sequence length="293" mass="32773">MQTNGNEWKRHRRMFTANLDERISRSVWTESCQQASDMVNYMVKNPGNQTLNGLKSVAINVIGQAGYSQKGVWAPNLRDGTGEAKTGKAAYWETLSLAAEMLIEAALLPTKVMRLPFMPPALRLLGYHMERASGYTKELSDEEKRAGQDQFSLSHEEISGSLFVFSTAGIGSVKLRALDQDPSTWNYEEVFLECRRTIAVMFEILRLFPPLLHSTRAVLEPQSLVSTKGTHILTPPMEISVCQLSMHLDTTVWGADASQFRLSRWIDDSGQLLVPQKARRTSRGQAARESAPV</sequence>
<dbReference type="STRING" id="1447875.A0A2B7Y3U2"/>
<dbReference type="GO" id="GO:0005506">
    <property type="term" value="F:iron ion binding"/>
    <property type="evidence" value="ECO:0007669"/>
    <property type="project" value="InterPro"/>
</dbReference>
<proteinExistence type="predicted"/>
<dbReference type="EMBL" id="PDNB01000026">
    <property type="protein sequence ID" value="PGH15347.1"/>
    <property type="molecule type" value="Genomic_DNA"/>
</dbReference>
<evidence type="ECO:0000313" key="1">
    <source>
        <dbReference type="EMBL" id="PGH15347.1"/>
    </source>
</evidence>